<feature type="compositionally biased region" description="Acidic residues" evidence="1">
    <location>
        <begin position="33"/>
        <end position="44"/>
    </location>
</feature>
<proteinExistence type="predicted"/>
<reference evidence="2" key="1">
    <citation type="submission" date="2021-07" db="EMBL/GenBank/DDBJ databases">
        <authorList>
            <person name="Catto M.A."/>
            <person name="Jacobson A."/>
            <person name="Kennedy G."/>
            <person name="Labadie P."/>
            <person name="Hunt B.G."/>
            <person name="Srinivasan R."/>
        </authorList>
    </citation>
    <scope>NUCLEOTIDE SEQUENCE</scope>
    <source>
        <strain evidence="2">PL_HMW_Pooled</strain>
        <tissue evidence="2">Head</tissue>
    </source>
</reference>
<reference evidence="2" key="2">
    <citation type="journal article" date="2023" name="BMC Genomics">
        <title>Pest status, molecular evolution, and epigenetic factors derived from the genome assembly of Frankliniella fusca, a thysanopteran phytovirus vector.</title>
        <authorList>
            <person name="Catto M.A."/>
            <person name="Labadie P.E."/>
            <person name="Jacobson A.L."/>
            <person name="Kennedy G.G."/>
            <person name="Srinivasan R."/>
            <person name="Hunt B.G."/>
        </authorList>
    </citation>
    <scope>NUCLEOTIDE SEQUENCE</scope>
    <source>
        <strain evidence="2">PL_HMW_Pooled</strain>
    </source>
</reference>
<name>A0AAE1HA50_9NEOP</name>
<evidence type="ECO:0000313" key="2">
    <source>
        <dbReference type="EMBL" id="KAK3917533.1"/>
    </source>
</evidence>
<comment type="caution">
    <text evidence="2">The sequence shown here is derived from an EMBL/GenBank/DDBJ whole genome shotgun (WGS) entry which is preliminary data.</text>
</comment>
<gene>
    <name evidence="2" type="ORF">KUF71_007028</name>
</gene>
<feature type="region of interest" description="Disordered" evidence="1">
    <location>
        <begin position="32"/>
        <end position="54"/>
    </location>
</feature>
<keyword evidence="3" id="KW-1185">Reference proteome</keyword>
<evidence type="ECO:0000256" key="1">
    <source>
        <dbReference type="SAM" id="MobiDB-lite"/>
    </source>
</evidence>
<dbReference type="EMBL" id="JAHWGI010000737">
    <property type="protein sequence ID" value="KAK3917533.1"/>
    <property type="molecule type" value="Genomic_DNA"/>
</dbReference>
<organism evidence="2 3">
    <name type="scientific">Frankliniella fusca</name>
    <dbReference type="NCBI Taxonomy" id="407009"/>
    <lineage>
        <taxon>Eukaryota</taxon>
        <taxon>Metazoa</taxon>
        <taxon>Ecdysozoa</taxon>
        <taxon>Arthropoda</taxon>
        <taxon>Hexapoda</taxon>
        <taxon>Insecta</taxon>
        <taxon>Pterygota</taxon>
        <taxon>Neoptera</taxon>
        <taxon>Paraneoptera</taxon>
        <taxon>Thysanoptera</taxon>
        <taxon>Terebrantia</taxon>
        <taxon>Thripoidea</taxon>
        <taxon>Thripidae</taxon>
        <taxon>Frankliniella</taxon>
    </lineage>
</organism>
<dbReference type="AlphaFoldDB" id="A0AAE1HA50"/>
<dbReference type="Proteomes" id="UP001219518">
    <property type="component" value="Unassembled WGS sequence"/>
</dbReference>
<evidence type="ECO:0000313" key="3">
    <source>
        <dbReference type="Proteomes" id="UP001219518"/>
    </source>
</evidence>
<sequence length="118" mass="13297">MLTFTILLEASTDVYEEKTGYLKVRQSDIMNQCDEDGSDDEEDGDGSHHGSNGMLFLDQQEKNLSAEFSQELRVESVAVIMAEMVRSMLNLWLLIILRSALSDQCGKTLAAEFSQEQR</sequence>
<accession>A0AAE1HA50</accession>
<protein>
    <submittedName>
        <fullName evidence="2">Autophagy-related protein 9</fullName>
    </submittedName>
</protein>